<dbReference type="AlphaFoldDB" id="A0A915EQ16"/>
<evidence type="ECO:0000313" key="3">
    <source>
        <dbReference type="WBParaSite" id="jg7725"/>
    </source>
</evidence>
<protein>
    <submittedName>
        <fullName evidence="3">Uncharacterized protein</fullName>
    </submittedName>
</protein>
<keyword evidence="2" id="KW-1185">Reference proteome</keyword>
<proteinExistence type="predicted"/>
<reference evidence="3" key="1">
    <citation type="submission" date="2022-11" db="UniProtKB">
        <authorList>
            <consortium name="WormBaseParasite"/>
        </authorList>
    </citation>
    <scope>IDENTIFICATION</scope>
</reference>
<feature type="region of interest" description="Disordered" evidence="1">
    <location>
        <begin position="73"/>
        <end position="99"/>
    </location>
</feature>
<evidence type="ECO:0000256" key="1">
    <source>
        <dbReference type="SAM" id="MobiDB-lite"/>
    </source>
</evidence>
<organism evidence="2 3">
    <name type="scientific">Ditylenchus dipsaci</name>
    <dbReference type="NCBI Taxonomy" id="166011"/>
    <lineage>
        <taxon>Eukaryota</taxon>
        <taxon>Metazoa</taxon>
        <taxon>Ecdysozoa</taxon>
        <taxon>Nematoda</taxon>
        <taxon>Chromadorea</taxon>
        <taxon>Rhabditida</taxon>
        <taxon>Tylenchina</taxon>
        <taxon>Tylenchomorpha</taxon>
        <taxon>Sphaerularioidea</taxon>
        <taxon>Anguinidae</taxon>
        <taxon>Anguininae</taxon>
        <taxon>Ditylenchus</taxon>
    </lineage>
</organism>
<sequence length="114" mass="12989">MFAIAFYGSITTVSADVNVFGIVNTRYINTYIYTYPFTIRINLFTDFCAGDLHTWSNQAVLCEMEIIELYSSPDEASSDEASEQESLSPLKPKPRICRKQPRIRECEPVQGRHA</sequence>
<dbReference type="Proteomes" id="UP000887574">
    <property type="component" value="Unplaced"/>
</dbReference>
<evidence type="ECO:0000313" key="2">
    <source>
        <dbReference type="Proteomes" id="UP000887574"/>
    </source>
</evidence>
<accession>A0A915EQ16</accession>
<name>A0A915EQ16_9BILA</name>
<dbReference type="WBParaSite" id="jg7725">
    <property type="protein sequence ID" value="jg7725"/>
    <property type="gene ID" value="jg7725"/>
</dbReference>